<dbReference type="Pfam" id="PF23717">
    <property type="entry name" value="DUF7159"/>
    <property type="match status" value="1"/>
</dbReference>
<dbReference type="AlphaFoldDB" id="A0A1X1V4D6"/>
<reference evidence="4 5" key="1">
    <citation type="submission" date="2016-01" db="EMBL/GenBank/DDBJ databases">
        <title>The new phylogeny of the genus Mycobacterium.</title>
        <authorList>
            <person name="Tarcisio F."/>
            <person name="Conor M."/>
            <person name="Antonella G."/>
            <person name="Elisabetta G."/>
            <person name="Giulia F.S."/>
            <person name="Sara T."/>
            <person name="Anna F."/>
            <person name="Clotilde B."/>
            <person name="Roberto B."/>
            <person name="Veronica D.S."/>
            <person name="Fabio R."/>
            <person name="Monica P."/>
            <person name="Olivier J."/>
            <person name="Enrico T."/>
            <person name="Nicola S."/>
        </authorList>
    </citation>
    <scope>NUCLEOTIDE SEQUENCE [LARGE SCALE GENOMIC DNA]</scope>
    <source>
        <strain evidence="4 5">DSM 45731</strain>
    </source>
</reference>
<sequence>MVLVEGENADGVTVDEENFEVAAADDAATLGGADQVIAAILGTRESAAEAGYQLTSTGVTWTDPVDAAALRDALAARKVENVMLVSAFLAAAALAQTVGQAMNYATTAMLFVEPDTATLAVVDSADGSVTDVYRRPLRSDDPVTELAAMVADAEWLETRPQGLFVVGCGVDIAPIKPALEATTRLPVSAPEEPDTALARGAALASANAPLFASSTAALAYAQDPGTGVVDRYAVSPGYLEVTANRPDAELSEEDLAYSAIPDEDADAPTAVIAAGGLNAVLERRSPMLLVGSVLAVIVVTAALALEIALAMGIRPAVALRPTPRQALIVPTEQAPSPPAAQVAAPEPPAVHLPAAPAAPPVNVPAPAVPPPAAPPPVPVPAAPVPVPAAPVPVPIPVPVRVPAPAPVRVPPPAPVRVPPPVQAPAPQPPVQLPAPQPPVRSPLPVHRPYPPVRQPFPPIREPFPPVREPAPPIYQPIPPVREPVSQPPVNLPPAAAPHFPLMPAPQPPVNVPDPQPPMQLPPPAAPHFPLMPAPEAPQAPTMPAPAAPRMPTMPAPAAPRMPVPAAPVMPGFHFPLPGFHF</sequence>
<feature type="transmembrane region" description="Helical" evidence="2">
    <location>
        <begin position="287"/>
        <end position="310"/>
    </location>
</feature>
<evidence type="ECO:0000313" key="4">
    <source>
        <dbReference type="EMBL" id="ORV63922.1"/>
    </source>
</evidence>
<evidence type="ECO:0000313" key="5">
    <source>
        <dbReference type="Proteomes" id="UP000194000"/>
    </source>
</evidence>
<dbReference type="PANTHER" id="PTHR46345:SF8">
    <property type="entry name" value="FORMIN 3, ISOFORM B"/>
    <property type="match status" value="1"/>
</dbReference>
<evidence type="ECO:0000259" key="3">
    <source>
        <dbReference type="Pfam" id="PF23717"/>
    </source>
</evidence>
<dbReference type="PRINTS" id="PR01217">
    <property type="entry name" value="PRICHEXTENSN"/>
</dbReference>
<evidence type="ECO:0000256" key="2">
    <source>
        <dbReference type="SAM" id="Phobius"/>
    </source>
</evidence>
<name>A0A1X1V4D6_9MYCO</name>
<keyword evidence="2" id="KW-1133">Transmembrane helix</keyword>
<feature type="region of interest" description="Disordered" evidence="1">
    <location>
        <begin position="332"/>
        <end position="353"/>
    </location>
</feature>
<protein>
    <recommendedName>
        <fullName evidence="3">DUF7159 domain-containing protein</fullName>
    </recommendedName>
</protein>
<proteinExistence type="predicted"/>
<dbReference type="PANTHER" id="PTHR46345">
    <property type="entry name" value="INVERTED FORMIN-2"/>
    <property type="match status" value="1"/>
</dbReference>
<comment type="caution">
    <text evidence="4">The sequence shown here is derived from an EMBL/GenBank/DDBJ whole genome shotgun (WGS) entry which is preliminary data.</text>
</comment>
<dbReference type="InterPro" id="IPR055583">
    <property type="entry name" value="DUF7159"/>
</dbReference>
<accession>A0A1X1V4D6</accession>
<organism evidence="4 5">
    <name type="scientific">Mycobacterium fragae</name>
    <dbReference type="NCBI Taxonomy" id="1260918"/>
    <lineage>
        <taxon>Bacteria</taxon>
        <taxon>Bacillati</taxon>
        <taxon>Actinomycetota</taxon>
        <taxon>Actinomycetes</taxon>
        <taxon>Mycobacteriales</taxon>
        <taxon>Mycobacteriaceae</taxon>
        <taxon>Mycobacterium</taxon>
    </lineage>
</organism>
<keyword evidence="2" id="KW-0472">Membrane</keyword>
<feature type="domain" description="DUF7159" evidence="3">
    <location>
        <begin position="1"/>
        <end position="216"/>
    </location>
</feature>
<keyword evidence="2" id="KW-0812">Transmembrane</keyword>
<gene>
    <name evidence="4" type="ORF">AWC06_07995</name>
</gene>
<dbReference type="STRING" id="1260918.AWC06_07995"/>
<evidence type="ECO:0000256" key="1">
    <source>
        <dbReference type="SAM" id="MobiDB-lite"/>
    </source>
</evidence>
<dbReference type="EMBL" id="LQOW01000005">
    <property type="protein sequence ID" value="ORV63922.1"/>
    <property type="molecule type" value="Genomic_DNA"/>
</dbReference>
<dbReference type="Proteomes" id="UP000194000">
    <property type="component" value="Unassembled WGS sequence"/>
</dbReference>
<keyword evidence="5" id="KW-1185">Reference proteome</keyword>